<organism evidence="6 7">
    <name type="scientific">Oceanobacillus sojae</name>
    <dbReference type="NCBI Taxonomy" id="582851"/>
    <lineage>
        <taxon>Bacteria</taxon>
        <taxon>Bacillati</taxon>
        <taxon>Bacillota</taxon>
        <taxon>Bacilli</taxon>
        <taxon>Bacillales</taxon>
        <taxon>Bacillaceae</taxon>
        <taxon>Oceanobacillus</taxon>
    </lineage>
</organism>
<dbReference type="InterPro" id="IPR036388">
    <property type="entry name" value="WH-like_DNA-bd_sf"/>
</dbReference>
<dbReference type="PRINTS" id="PR00039">
    <property type="entry name" value="HTHLYSR"/>
</dbReference>
<keyword evidence="7" id="KW-1185">Reference proteome</keyword>
<sequence>MDKEQLDTFLSLVNYKNFTKSAEMLHVAQSTVSARLKSLELELGKTLLRRTNKGVELTPSGLIFLPYAKRVIELFAESKKELALDGQYIDRLVLGGPSSAWNYIYRNALSTFAMGNRNVSLELKTHSSENTISKVLDGIIDLGISYTKPTHPNLLIHEHIEDHFIFVSRFQLHRPITVGDLNSKKFILNNWGDAFFEWFMELMGINHLPALSMNQTAILLKMIEEQDYFTMLPSKIVQPFINDKKLYYLESEFEMPAHHIYIFTQKNLKKESTIKEVLDLLKN</sequence>
<dbReference type="GO" id="GO:0000976">
    <property type="term" value="F:transcription cis-regulatory region binding"/>
    <property type="evidence" value="ECO:0007669"/>
    <property type="project" value="TreeGrafter"/>
</dbReference>
<dbReference type="Pfam" id="PF03466">
    <property type="entry name" value="LysR_substrate"/>
    <property type="match status" value="1"/>
</dbReference>
<dbReference type="Proteomes" id="UP000321558">
    <property type="component" value="Unassembled WGS sequence"/>
</dbReference>
<protein>
    <submittedName>
        <fullName evidence="6">LysR family transcriptional regulator</fullName>
    </submittedName>
</protein>
<dbReference type="InterPro" id="IPR000847">
    <property type="entry name" value="LysR_HTH_N"/>
</dbReference>
<evidence type="ECO:0000259" key="5">
    <source>
        <dbReference type="PROSITE" id="PS50931"/>
    </source>
</evidence>
<proteinExistence type="inferred from homology"/>
<dbReference type="SUPFAM" id="SSF46785">
    <property type="entry name" value="Winged helix' DNA-binding domain"/>
    <property type="match status" value="1"/>
</dbReference>
<comment type="similarity">
    <text evidence="1">Belongs to the LysR transcriptional regulatory family.</text>
</comment>
<dbReference type="RefSeq" id="WP_186813748.1">
    <property type="nucleotide sequence ID" value="NZ_BJYM01000030.1"/>
</dbReference>
<dbReference type="PANTHER" id="PTHR30126:SF40">
    <property type="entry name" value="HTH-TYPE TRANSCRIPTIONAL REGULATOR GLTR"/>
    <property type="match status" value="1"/>
</dbReference>
<dbReference type="GO" id="GO:0003700">
    <property type="term" value="F:DNA-binding transcription factor activity"/>
    <property type="evidence" value="ECO:0007669"/>
    <property type="project" value="InterPro"/>
</dbReference>
<dbReference type="PANTHER" id="PTHR30126">
    <property type="entry name" value="HTH-TYPE TRANSCRIPTIONAL REGULATOR"/>
    <property type="match status" value="1"/>
</dbReference>
<dbReference type="InterPro" id="IPR036390">
    <property type="entry name" value="WH_DNA-bd_sf"/>
</dbReference>
<gene>
    <name evidence="6" type="ORF">OSO01_45560</name>
</gene>
<evidence type="ECO:0000256" key="4">
    <source>
        <dbReference type="ARBA" id="ARBA00023163"/>
    </source>
</evidence>
<evidence type="ECO:0000256" key="2">
    <source>
        <dbReference type="ARBA" id="ARBA00023015"/>
    </source>
</evidence>
<dbReference type="InterPro" id="IPR005119">
    <property type="entry name" value="LysR_subst-bd"/>
</dbReference>
<dbReference type="FunFam" id="1.10.10.10:FF:000001">
    <property type="entry name" value="LysR family transcriptional regulator"/>
    <property type="match status" value="1"/>
</dbReference>
<keyword evidence="3" id="KW-0238">DNA-binding</keyword>
<name>A0A511ZQW6_9BACI</name>
<dbReference type="Pfam" id="PF00126">
    <property type="entry name" value="HTH_1"/>
    <property type="match status" value="1"/>
</dbReference>
<evidence type="ECO:0000256" key="1">
    <source>
        <dbReference type="ARBA" id="ARBA00009437"/>
    </source>
</evidence>
<comment type="caution">
    <text evidence="6">The sequence shown here is derived from an EMBL/GenBank/DDBJ whole genome shotgun (WGS) entry which is preliminary data.</text>
</comment>
<accession>A0A511ZQW6</accession>
<dbReference type="AlphaFoldDB" id="A0A511ZQW6"/>
<dbReference type="SUPFAM" id="SSF53850">
    <property type="entry name" value="Periplasmic binding protein-like II"/>
    <property type="match status" value="1"/>
</dbReference>
<dbReference type="Gene3D" id="3.40.190.290">
    <property type="match status" value="1"/>
</dbReference>
<evidence type="ECO:0000256" key="3">
    <source>
        <dbReference type="ARBA" id="ARBA00023125"/>
    </source>
</evidence>
<dbReference type="CDD" id="cd05466">
    <property type="entry name" value="PBP2_LTTR_substrate"/>
    <property type="match status" value="1"/>
</dbReference>
<dbReference type="EMBL" id="BJYM01000030">
    <property type="protein sequence ID" value="GEN89817.1"/>
    <property type="molecule type" value="Genomic_DNA"/>
</dbReference>
<keyword evidence="4" id="KW-0804">Transcription</keyword>
<evidence type="ECO:0000313" key="7">
    <source>
        <dbReference type="Proteomes" id="UP000321558"/>
    </source>
</evidence>
<keyword evidence="2" id="KW-0805">Transcription regulation</keyword>
<evidence type="ECO:0000313" key="6">
    <source>
        <dbReference type="EMBL" id="GEN89817.1"/>
    </source>
</evidence>
<feature type="domain" description="HTH lysR-type" evidence="5">
    <location>
        <begin position="1"/>
        <end position="58"/>
    </location>
</feature>
<reference evidence="6 7" key="1">
    <citation type="submission" date="2019-07" db="EMBL/GenBank/DDBJ databases">
        <title>Whole genome shotgun sequence of Oceanobacillus sojae NBRC 105379.</title>
        <authorList>
            <person name="Hosoyama A."/>
            <person name="Uohara A."/>
            <person name="Ohji S."/>
            <person name="Ichikawa N."/>
        </authorList>
    </citation>
    <scope>NUCLEOTIDE SEQUENCE [LARGE SCALE GENOMIC DNA]</scope>
    <source>
        <strain evidence="6 7">NBRC 105379</strain>
    </source>
</reference>
<dbReference type="PROSITE" id="PS50931">
    <property type="entry name" value="HTH_LYSR"/>
    <property type="match status" value="1"/>
</dbReference>
<dbReference type="Gene3D" id="1.10.10.10">
    <property type="entry name" value="Winged helix-like DNA-binding domain superfamily/Winged helix DNA-binding domain"/>
    <property type="match status" value="1"/>
</dbReference>